<organism evidence="2 3">
    <name type="scientific">Erwinia tasmaniensis (strain DSM 17950 / CFBP 7177 / CIP 109463 / NCPPB 4357 / Et1/99)</name>
    <dbReference type="NCBI Taxonomy" id="465817"/>
    <lineage>
        <taxon>Bacteria</taxon>
        <taxon>Pseudomonadati</taxon>
        <taxon>Pseudomonadota</taxon>
        <taxon>Gammaproteobacteria</taxon>
        <taxon>Enterobacterales</taxon>
        <taxon>Erwiniaceae</taxon>
        <taxon>Erwinia</taxon>
    </lineage>
</organism>
<evidence type="ECO:0000313" key="2">
    <source>
        <dbReference type="EMBL" id="CAO97482.1"/>
    </source>
</evidence>
<dbReference type="KEGG" id="eta:ETA_24360"/>
<sequence length="48" mass="5631">MGSFFYACKPTQRLSLHHLTPHRRLYCAGLMYINIWLTAGVKLMLYTL</sequence>
<keyword evidence="1" id="KW-0472">Membrane</keyword>
<dbReference type="HOGENOM" id="CLU_3152613_0_0_6"/>
<dbReference type="EMBL" id="CU468135">
    <property type="protein sequence ID" value="CAO97482.1"/>
    <property type="molecule type" value="Genomic_DNA"/>
</dbReference>
<dbReference type="STRING" id="465817.ETA_24360"/>
<evidence type="ECO:0000256" key="1">
    <source>
        <dbReference type="SAM" id="Phobius"/>
    </source>
</evidence>
<reference evidence="2 3" key="1">
    <citation type="journal article" date="2008" name="Environ. Microbiol.">
        <title>The genome of Erwinia tasmaniensis strain Et1/99, a non-pathogenic bacterium in the genus Erwinia.</title>
        <authorList>
            <person name="Kube M."/>
            <person name="Migdoll A.M."/>
            <person name="Mueller I."/>
            <person name="Kuhl H."/>
            <person name="Beck A."/>
            <person name="Reinhardt R."/>
            <person name="Geider K."/>
        </authorList>
    </citation>
    <scope>NUCLEOTIDE SEQUENCE [LARGE SCALE GENOMIC DNA]</scope>
    <source>
        <strain evidence="3">DSM 17950 / CFBP 7177 / CIP 109463 / NCPPB 4357 / Et1/99</strain>
    </source>
</reference>
<feature type="transmembrane region" description="Helical" evidence="1">
    <location>
        <begin position="25"/>
        <end position="45"/>
    </location>
</feature>
<proteinExistence type="predicted"/>
<evidence type="ECO:0000313" key="3">
    <source>
        <dbReference type="Proteomes" id="UP000001726"/>
    </source>
</evidence>
<dbReference type="Proteomes" id="UP000001726">
    <property type="component" value="Chromosome"/>
</dbReference>
<gene>
    <name evidence="2" type="ordered locus">ETA_24360</name>
</gene>
<keyword evidence="3" id="KW-1185">Reference proteome</keyword>
<keyword evidence="1" id="KW-0812">Transmembrane</keyword>
<keyword evidence="1" id="KW-1133">Transmembrane helix</keyword>
<name>B2VBD3_ERWT9</name>
<protein>
    <submittedName>
        <fullName evidence="2">Uncharacterized protein</fullName>
    </submittedName>
</protein>
<accession>B2VBD3</accession>
<dbReference type="AlphaFoldDB" id="B2VBD3"/>